<protein>
    <submittedName>
        <fullName evidence="2">Uncharacterized protein</fullName>
    </submittedName>
</protein>
<gene>
    <name evidence="2" type="ORF">GOP47_0011264</name>
</gene>
<organism evidence="2 3">
    <name type="scientific">Adiantum capillus-veneris</name>
    <name type="common">Maidenhair fern</name>
    <dbReference type="NCBI Taxonomy" id="13818"/>
    <lineage>
        <taxon>Eukaryota</taxon>
        <taxon>Viridiplantae</taxon>
        <taxon>Streptophyta</taxon>
        <taxon>Embryophyta</taxon>
        <taxon>Tracheophyta</taxon>
        <taxon>Polypodiopsida</taxon>
        <taxon>Polypodiidae</taxon>
        <taxon>Polypodiales</taxon>
        <taxon>Pteridineae</taxon>
        <taxon>Pteridaceae</taxon>
        <taxon>Vittarioideae</taxon>
        <taxon>Adiantum</taxon>
    </lineage>
</organism>
<sequence length="404" mass="44749">MASAPCLHESSSFDSHGSGGLHDEYSPQLRSGSLNCESSSGILSSASLLANRAAPVYPCDDDEVFSELSSAPSGSSSPPVLCSTQLSERHVFLCFKEPRSWPSVVEGADSDRLPRFLAAAIKSRKNEMMKKTRLIVCEGRDGTDSSNGDVMIFPDMVRYRGLTHFDVDTFVDEVLVRNRDWIPGRPERLLGTHVFVCAHGNREVNYGVLGPEIIERLKQEIAARRLDATLHVKPCSYIGGRKFAKNLIVYSSNGVGEASGHCYGSMTPDNVSDVLDDFCCKGFLAGDCDRQLDWGSREPSTGSSLECSDGSYSNRDGDHQNNEFVVGNVNGQFNVKVDGRQKRLFKVHDYSQQKRRAYSSSMWWQASWWFSFWEKEDTLATLAMVGAAASVFLAYRLCKDHGRC</sequence>
<evidence type="ECO:0000313" key="2">
    <source>
        <dbReference type="EMBL" id="KAI5073251.1"/>
    </source>
</evidence>
<dbReference type="Proteomes" id="UP000886520">
    <property type="component" value="Chromosome 11"/>
</dbReference>
<dbReference type="InterPro" id="IPR009737">
    <property type="entry name" value="Aim32/Apd1-like"/>
</dbReference>
<keyword evidence="3" id="KW-1185">Reference proteome</keyword>
<reference evidence="2" key="1">
    <citation type="submission" date="2021-01" db="EMBL/GenBank/DDBJ databases">
        <title>Adiantum capillus-veneris genome.</title>
        <authorList>
            <person name="Fang Y."/>
            <person name="Liao Q."/>
        </authorList>
    </citation>
    <scope>NUCLEOTIDE SEQUENCE</scope>
    <source>
        <strain evidence="2">H3</strain>
        <tissue evidence="2">Leaf</tissue>
    </source>
</reference>
<accession>A0A9D4USL4</accession>
<evidence type="ECO:0000313" key="3">
    <source>
        <dbReference type="Proteomes" id="UP000886520"/>
    </source>
</evidence>
<dbReference type="PANTHER" id="PTHR31902">
    <property type="entry name" value="ACTIN PATCHES DISTAL PROTEIN 1"/>
    <property type="match status" value="1"/>
</dbReference>
<dbReference type="Pfam" id="PF06999">
    <property type="entry name" value="Suc_Fer-like"/>
    <property type="match status" value="1"/>
</dbReference>
<name>A0A9D4USL4_ADICA</name>
<dbReference type="SUPFAM" id="SSF52833">
    <property type="entry name" value="Thioredoxin-like"/>
    <property type="match status" value="1"/>
</dbReference>
<dbReference type="AlphaFoldDB" id="A0A9D4USL4"/>
<dbReference type="OrthoDB" id="10253744at2759"/>
<dbReference type="PANTHER" id="PTHR31902:SF14">
    <property type="entry name" value="ACTIN PATCHES DISTAL PROTEIN 1"/>
    <property type="match status" value="1"/>
</dbReference>
<feature type="region of interest" description="Disordered" evidence="1">
    <location>
        <begin position="1"/>
        <end position="24"/>
    </location>
</feature>
<feature type="compositionally biased region" description="Polar residues" evidence="1">
    <location>
        <begin position="298"/>
        <end position="314"/>
    </location>
</feature>
<feature type="region of interest" description="Disordered" evidence="1">
    <location>
        <begin position="296"/>
        <end position="318"/>
    </location>
</feature>
<evidence type="ECO:0000256" key="1">
    <source>
        <dbReference type="SAM" id="MobiDB-lite"/>
    </source>
</evidence>
<dbReference type="InterPro" id="IPR036249">
    <property type="entry name" value="Thioredoxin-like_sf"/>
</dbReference>
<dbReference type="Gene3D" id="3.40.30.10">
    <property type="entry name" value="Glutaredoxin"/>
    <property type="match status" value="1"/>
</dbReference>
<dbReference type="EMBL" id="JABFUD020000011">
    <property type="protein sequence ID" value="KAI5073251.1"/>
    <property type="molecule type" value="Genomic_DNA"/>
</dbReference>
<proteinExistence type="predicted"/>
<comment type="caution">
    <text evidence="2">The sequence shown here is derived from an EMBL/GenBank/DDBJ whole genome shotgun (WGS) entry which is preliminary data.</text>
</comment>